<keyword evidence="3" id="KW-0731">Sigma factor</keyword>
<dbReference type="Gene3D" id="1.10.1740.10">
    <property type="match status" value="1"/>
</dbReference>
<dbReference type="GO" id="GO:0003677">
    <property type="term" value="F:DNA binding"/>
    <property type="evidence" value="ECO:0007669"/>
    <property type="project" value="UniProtKB-KW"/>
</dbReference>
<evidence type="ECO:0000313" key="8">
    <source>
        <dbReference type="EMBL" id="AKV02443.1"/>
    </source>
</evidence>
<evidence type="ECO:0000256" key="5">
    <source>
        <dbReference type="ARBA" id="ARBA00023163"/>
    </source>
</evidence>
<dbReference type="InterPro" id="IPR013249">
    <property type="entry name" value="RNA_pol_sigma70_r4_t2"/>
</dbReference>
<keyword evidence="5" id="KW-0804">Transcription</keyword>
<dbReference type="Pfam" id="PF08281">
    <property type="entry name" value="Sigma70_r4_2"/>
    <property type="match status" value="1"/>
</dbReference>
<evidence type="ECO:0000256" key="4">
    <source>
        <dbReference type="ARBA" id="ARBA00023125"/>
    </source>
</evidence>
<dbReference type="InterPro" id="IPR014284">
    <property type="entry name" value="RNA_pol_sigma-70_dom"/>
</dbReference>
<proteinExistence type="inferred from homology"/>
<dbReference type="NCBIfam" id="TIGR02937">
    <property type="entry name" value="sigma70-ECF"/>
    <property type="match status" value="1"/>
</dbReference>
<dbReference type="InterPro" id="IPR007627">
    <property type="entry name" value="RNA_pol_sigma70_r2"/>
</dbReference>
<evidence type="ECO:0000259" key="6">
    <source>
        <dbReference type="Pfam" id="PF04542"/>
    </source>
</evidence>
<organism evidence="8 9">
    <name type="scientific">Labilithrix luteola</name>
    <dbReference type="NCBI Taxonomy" id="1391654"/>
    <lineage>
        <taxon>Bacteria</taxon>
        <taxon>Pseudomonadati</taxon>
        <taxon>Myxococcota</taxon>
        <taxon>Polyangia</taxon>
        <taxon>Polyangiales</taxon>
        <taxon>Labilitrichaceae</taxon>
        <taxon>Labilithrix</taxon>
    </lineage>
</organism>
<keyword evidence="4" id="KW-0238">DNA-binding</keyword>
<evidence type="ECO:0000256" key="2">
    <source>
        <dbReference type="ARBA" id="ARBA00023015"/>
    </source>
</evidence>
<feature type="domain" description="RNA polymerase sigma-70 region 2" evidence="6">
    <location>
        <begin position="25"/>
        <end position="88"/>
    </location>
</feature>
<dbReference type="Pfam" id="PF04542">
    <property type="entry name" value="Sigma70_r2"/>
    <property type="match status" value="1"/>
</dbReference>
<dbReference type="GO" id="GO:0006352">
    <property type="term" value="P:DNA-templated transcription initiation"/>
    <property type="evidence" value="ECO:0007669"/>
    <property type="project" value="InterPro"/>
</dbReference>
<dbReference type="GO" id="GO:0016987">
    <property type="term" value="F:sigma factor activity"/>
    <property type="evidence" value="ECO:0007669"/>
    <property type="project" value="UniProtKB-KW"/>
</dbReference>
<feature type="domain" description="RNA polymerase sigma factor 70 region 4 type 2" evidence="7">
    <location>
        <begin position="119"/>
        <end position="171"/>
    </location>
</feature>
<dbReference type="InterPro" id="IPR013325">
    <property type="entry name" value="RNA_pol_sigma_r2"/>
</dbReference>
<dbReference type="SUPFAM" id="SSF88659">
    <property type="entry name" value="Sigma3 and sigma4 domains of RNA polymerase sigma factors"/>
    <property type="match status" value="1"/>
</dbReference>
<dbReference type="Gene3D" id="1.10.10.10">
    <property type="entry name" value="Winged helix-like DNA-binding domain superfamily/Winged helix DNA-binding domain"/>
    <property type="match status" value="1"/>
</dbReference>
<keyword evidence="2" id="KW-0805">Transcription regulation</keyword>
<dbReference type="EMBL" id="CP012333">
    <property type="protein sequence ID" value="AKV02443.1"/>
    <property type="molecule type" value="Genomic_DNA"/>
</dbReference>
<dbReference type="STRING" id="1391654.AKJ09_09106"/>
<evidence type="ECO:0000256" key="3">
    <source>
        <dbReference type="ARBA" id="ARBA00023082"/>
    </source>
</evidence>
<reference evidence="8 9" key="1">
    <citation type="submission" date="2015-08" db="EMBL/GenBank/DDBJ databases">
        <authorList>
            <person name="Babu N.S."/>
            <person name="Beckwith C.J."/>
            <person name="Beseler K.G."/>
            <person name="Brison A."/>
            <person name="Carone J.V."/>
            <person name="Caskin T.P."/>
            <person name="Diamond M."/>
            <person name="Durham M.E."/>
            <person name="Foxe J.M."/>
            <person name="Go M."/>
            <person name="Henderson B.A."/>
            <person name="Jones I.B."/>
            <person name="McGettigan J.A."/>
            <person name="Micheletti S.J."/>
            <person name="Nasrallah M.E."/>
            <person name="Ortiz D."/>
            <person name="Piller C.R."/>
            <person name="Privatt S.R."/>
            <person name="Schneider S.L."/>
            <person name="Sharp S."/>
            <person name="Smith T.C."/>
            <person name="Stanton J.D."/>
            <person name="Ullery H.E."/>
            <person name="Wilson R.J."/>
            <person name="Serrano M.G."/>
            <person name="Buck G."/>
            <person name="Lee V."/>
            <person name="Wang Y."/>
            <person name="Carvalho R."/>
            <person name="Voegtly L."/>
            <person name="Shi R."/>
            <person name="Duckworth R."/>
            <person name="Johnson A."/>
            <person name="Loviza R."/>
            <person name="Walstead R."/>
            <person name="Shah Z."/>
            <person name="Kiflezghi M."/>
            <person name="Wade K."/>
            <person name="Ball S.L."/>
            <person name="Bradley K.W."/>
            <person name="Asai D.J."/>
            <person name="Bowman C.A."/>
            <person name="Russell D.A."/>
            <person name="Pope W.H."/>
            <person name="Jacobs-Sera D."/>
            <person name="Hendrix R.W."/>
            <person name="Hatfull G.F."/>
        </authorList>
    </citation>
    <scope>NUCLEOTIDE SEQUENCE [LARGE SCALE GENOMIC DNA]</scope>
    <source>
        <strain evidence="8 9">DSM 27648</strain>
    </source>
</reference>
<evidence type="ECO:0000256" key="1">
    <source>
        <dbReference type="ARBA" id="ARBA00010641"/>
    </source>
</evidence>
<keyword evidence="9" id="KW-1185">Reference proteome</keyword>
<dbReference type="Proteomes" id="UP000064967">
    <property type="component" value="Chromosome"/>
</dbReference>
<dbReference type="PANTHER" id="PTHR43133:SF8">
    <property type="entry name" value="RNA POLYMERASE SIGMA FACTOR HI_1459-RELATED"/>
    <property type="match status" value="1"/>
</dbReference>
<dbReference type="PANTHER" id="PTHR43133">
    <property type="entry name" value="RNA POLYMERASE ECF-TYPE SIGMA FACTO"/>
    <property type="match status" value="1"/>
</dbReference>
<dbReference type="InterPro" id="IPR039425">
    <property type="entry name" value="RNA_pol_sigma-70-like"/>
</dbReference>
<dbReference type="InterPro" id="IPR013324">
    <property type="entry name" value="RNA_pol_sigma_r3/r4-like"/>
</dbReference>
<name>A0A0K1Q9N4_9BACT</name>
<gene>
    <name evidence="8" type="ORF">AKJ09_09106</name>
</gene>
<dbReference type="AlphaFoldDB" id="A0A0K1Q9N4"/>
<accession>A0A0K1Q9N4</accession>
<dbReference type="KEGG" id="llu:AKJ09_09106"/>
<comment type="similarity">
    <text evidence="1">Belongs to the sigma-70 factor family. ECF subfamily.</text>
</comment>
<evidence type="ECO:0000313" key="9">
    <source>
        <dbReference type="Proteomes" id="UP000064967"/>
    </source>
</evidence>
<dbReference type="SUPFAM" id="SSF88946">
    <property type="entry name" value="Sigma2 domain of RNA polymerase sigma factors"/>
    <property type="match status" value="1"/>
</dbReference>
<sequence length="178" mass="20200">MLSSAPTADREVTSVSSAPTVREIVLSHGRYVWRLLRFLGVPERDLDDLCQEVFTTVHQKRGALSDTGLRSWLYAICTNHARNYRKRAHHRREALVEAIPESSVAPSQEEGLELAQAQEQLLLLLDRLDDDKRTIFVLHAIEEVSMEDAAEIVGCPLSTAYFRFRRARAQLEAAMVKQ</sequence>
<evidence type="ECO:0000259" key="7">
    <source>
        <dbReference type="Pfam" id="PF08281"/>
    </source>
</evidence>
<dbReference type="InterPro" id="IPR036388">
    <property type="entry name" value="WH-like_DNA-bd_sf"/>
</dbReference>
<protein>
    <submittedName>
        <fullName evidence="8">RNA polymerase sigma factor RpoE</fullName>
    </submittedName>
</protein>